<dbReference type="PROSITE" id="PS51352">
    <property type="entry name" value="THIOREDOXIN_2"/>
    <property type="match status" value="1"/>
</dbReference>
<feature type="region of interest" description="Disordered" evidence="2">
    <location>
        <begin position="114"/>
        <end position="161"/>
    </location>
</feature>
<dbReference type="EMBL" id="GG745332">
    <property type="protein sequence ID" value="KNE57916.1"/>
    <property type="molecule type" value="Genomic_DNA"/>
</dbReference>
<feature type="domain" description="Thioredoxin" evidence="4">
    <location>
        <begin position="1"/>
        <end position="106"/>
    </location>
</feature>
<dbReference type="Proteomes" id="UP000054350">
    <property type="component" value="Unassembled WGS sequence"/>
</dbReference>
<sequence length="198" mass="20912">MPAVTLIASFPDFKRAIAQQKLTVVDWYAVWCGPCKAIAPRYDALAAKYPAAAFYKINVDDLPDVARQCSVSSMPTFHLYKASKLLATVVGANPSELERKIQQHIAPAAFEGTGRVLGSAPKSPTSPGSPTSPVASSPTSPAAPTMVQAATAAAPPATPAGSGTSQTTLVWIAFLFLVVYWWMGQKNRVGSLDEYAGL</sequence>
<protein>
    <submittedName>
        <fullName evidence="5">Thioredoxin</fullName>
    </submittedName>
</protein>
<organism evidence="5 6">
    <name type="scientific">Allomyces macrogynus (strain ATCC 38327)</name>
    <name type="common">Allomyces javanicus var. macrogynus</name>
    <dbReference type="NCBI Taxonomy" id="578462"/>
    <lineage>
        <taxon>Eukaryota</taxon>
        <taxon>Fungi</taxon>
        <taxon>Fungi incertae sedis</taxon>
        <taxon>Blastocladiomycota</taxon>
        <taxon>Blastocladiomycetes</taxon>
        <taxon>Blastocladiales</taxon>
        <taxon>Blastocladiaceae</taxon>
        <taxon>Allomyces</taxon>
    </lineage>
</organism>
<dbReference type="SUPFAM" id="SSF52833">
    <property type="entry name" value="Thioredoxin-like"/>
    <property type="match status" value="1"/>
</dbReference>
<keyword evidence="3" id="KW-1133">Transmembrane helix</keyword>
<evidence type="ECO:0000256" key="1">
    <source>
        <dbReference type="ARBA" id="ARBA00023157"/>
    </source>
</evidence>
<evidence type="ECO:0000259" key="4">
    <source>
        <dbReference type="PROSITE" id="PS51352"/>
    </source>
</evidence>
<dbReference type="InterPro" id="IPR013766">
    <property type="entry name" value="Thioredoxin_domain"/>
</dbReference>
<evidence type="ECO:0000313" key="5">
    <source>
        <dbReference type="EMBL" id="KNE57916.1"/>
    </source>
</evidence>
<dbReference type="CDD" id="cd02947">
    <property type="entry name" value="TRX_family"/>
    <property type="match status" value="1"/>
</dbReference>
<dbReference type="VEuPathDB" id="FungiDB:AMAG_04758"/>
<evidence type="ECO:0000313" key="6">
    <source>
        <dbReference type="Proteomes" id="UP000054350"/>
    </source>
</evidence>
<keyword evidence="3" id="KW-0812">Transmembrane</keyword>
<gene>
    <name evidence="5" type="ORF">AMAG_04758</name>
</gene>
<dbReference type="STRING" id="578462.A0A0L0S679"/>
<evidence type="ECO:0000256" key="3">
    <source>
        <dbReference type="SAM" id="Phobius"/>
    </source>
</evidence>
<reference evidence="6" key="2">
    <citation type="submission" date="2009-11" db="EMBL/GenBank/DDBJ databases">
        <title>The Genome Sequence of Allomyces macrogynus strain ATCC 38327.</title>
        <authorList>
            <consortium name="The Broad Institute Genome Sequencing Platform"/>
            <person name="Russ C."/>
            <person name="Cuomo C."/>
            <person name="Shea T."/>
            <person name="Young S.K."/>
            <person name="Zeng Q."/>
            <person name="Koehrsen M."/>
            <person name="Haas B."/>
            <person name="Borodovsky M."/>
            <person name="Guigo R."/>
            <person name="Alvarado L."/>
            <person name="Berlin A."/>
            <person name="Borenstein D."/>
            <person name="Chen Z."/>
            <person name="Engels R."/>
            <person name="Freedman E."/>
            <person name="Gellesch M."/>
            <person name="Goldberg J."/>
            <person name="Griggs A."/>
            <person name="Gujja S."/>
            <person name="Heiman D."/>
            <person name="Hepburn T."/>
            <person name="Howarth C."/>
            <person name="Jen D."/>
            <person name="Larson L."/>
            <person name="Lewis B."/>
            <person name="Mehta T."/>
            <person name="Park D."/>
            <person name="Pearson M."/>
            <person name="Roberts A."/>
            <person name="Saif S."/>
            <person name="Shenoy N."/>
            <person name="Sisk P."/>
            <person name="Stolte C."/>
            <person name="Sykes S."/>
            <person name="Walk T."/>
            <person name="White J."/>
            <person name="Yandava C."/>
            <person name="Burger G."/>
            <person name="Gray M.W."/>
            <person name="Holland P.W.H."/>
            <person name="King N."/>
            <person name="Lang F.B.F."/>
            <person name="Roger A.J."/>
            <person name="Ruiz-Trillo I."/>
            <person name="Lander E."/>
            <person name="Nusbaum C."/>
        </authorList>
    </citation>
    <scope>NUCLEOTIDE SEQUENCE [LARGE SCALE GENOMIC DNA]</scope>
    <source>
        <strain evidence="6">ATCC 38327</strain>
    </source>
</reference>
<dbReference type="InterPro" id="IPR036249">
    <property type="entry name" value="Thioredoxin-like_sf"/>
</dbReference>
<reference evidence="5 6" key="1">
    <citation type="submission" date="2009-11" db="EMBL/GenBank/DDBJ databases">
        <title>Annotation of Allomyces macrogynus ATCC 38327.</title>
        <authorList>
            <consortium name="The Broad Institute Genome Sequencing Platform"/>
            <person name="Russ C."/>
            <person name="Cuomo C."/>
            <person name="Burger G."/>
            <person name="Gray M.W."/>
            <person name="Holland P.W.H."/>
            <person name="King N."/>
            <person name="Lang F.B.F."/>
            <person name="Roger A.J."/>
            <person name="Ruiz-Trillo I."/>
            <person name="Young S.K."/>
            <person name="Zeng Q."/>
            <person name="Gargeya S."/>
            <person name="Fitzgerald M."/>
            <person name="Haas B."/>
            <person name="Abouelleil A."/>
            <person name="Alvarado L."/>
            <person name="Arachchi H.M."/>
            <person name="Berlin A."/>
            <person name="Chapman S.B."/>
            <person name="Gearin G."/>
            <person name="Goldberg J."/>
            <person name="Griggs A."/>
            <person name="Gujja S."/>
            <person name="Hansen M."/>
            <person name="Heiman D."/>
            <person name="Howarth C."/>
            <person name="Larimer J."/>
            <person name="Lui A."/>
            <person name="MacDonald P.J.P."/>
            <person name="McCowen C."/>
            <person name="Montmayeur A."/>
            <person name="Murphy C."/>
            <person name="Neiman D."/>
            <person name="Pearson M."/>
            <person name="Priest M."/>
            <person name="Roberts A."/>
            <person name="Saif S."/>
            <person name="Shea T."/>
            <person name="Sisk P."/>
            <person name="Stolte C."/>
            <person name="Sykes S."/>
            <person name="Wortman J."/>
            <person name="Nusbaum C."/>
            <person name="Birren B."/>
        </authorList>
    </citation>
    <scope>NUCLEOTIDE SEQUENCE [LARGE SCALE GENOMIC DNA]</scope>
    <source>
        <strain evidence="5 6">ATCC 38327</strain>
    </source>
</reference>
<feature type="compositionally biased region" description="Low complexity" evidence="2">
    <location>
        <begin position="119"/>
        <end position="155"/>
    </location>
</feature>
<accession>A0A0L0S679</accession>
<dbReference type="PANTHER" id="PTHR46115">
    <property type="entry name" value="THIOREDOXIN-LIKE PROTEIN 1"/>
    <property type="match status" value="1"/>
</dbReference>
<dbReference type="Pfam" id="PF00085">
    <property type="entry name" value="Thioredoxin"/>
    <property type="match status" value="1"/>
</dbReference>
<feature type="transmembrane region" description="Helical" evidence="3">
    <location>
        <begin position="168"/>
        <end position="184"/>
    </location>
</feature>
<dbReference type="AlphaFoldDB" id="A0A0L0S679"/>
<keyword evidence="3" id="KW-0472">Membrane</keyword>
<proteinExistence type="predicted"/>
<dbReference type="Gene3D" id="3.40.30.10">
    <property type="entry name" value="Glutaredoxin"/>
    <property type="match status" value="1"/>
</dbReference>
<keyword evidence="1" id="KW-1015">Disulfide bond</keyword>
<keyword evidence="6" id="KW-1185">Reference proteome</keyword>
<dbReference type="OrthoDB" id="10263751at2759"/>
<dbReference type="eggNOG" id="KOG0907">
    <property type="taxonomic scope" value="Eukaryota"/>
</dbReference>
<dbReference type="PRINTS" id="PR00421">
    <property type="entry name" value="THIOREDOXIN"/>
</dbReference>
<name>A0A0L0S679_ALLM3</name>
<evidence type="ECO:0000256" key="2">
    <source>
        <dbReference type="SAM" id="MobiDB-lite"/>
    </source>
</evidence>